<keyword evidence="5" id="KW-0406">Ion transport</keyword>
<keyword evidence="4" id="KW-0812">Transmembrane</keyword>
<dbReference type="Gene3D" id="3.10.20.310">
    <property type="entry name" value="membrane protein fhac"/>
    <property type="match status" value="1"/>
</dbReference>
<dbReference type="InterPro" id="IPR005565">
    <property type="entry name" value="Hemolysn_activator_HlyB_C"/>
</dbReference>
<protein>
    <submittedName>
        <fullName evidence="12">ShlB/FhaC/HecB family hemolysin secretion/activation protein</fullName>
    </submittedName>
</protein>
<dbReference type="KEGG" id="rhg:EXZ61_14910"/>
<evidence type="ECO:0000256" key="7">
    <source>
        <dbReference type="ARBA" id="ARBA00023237"/>
    </source>
</evidence>
<dbReference type="Proteomes" id="UP000317365">
    <property type="component" value="Chromosome"/>
</dbReference>
<comment type="subcellular location">
    <subcellularLocation>
        <location evidence="1">Cell outer membrane</location>
    </subcellularLocation>
</comment>
<keyword evidence="6" id="KW-0472">Membrane</keyword>
<dbReference type="Pfam" id="PF08479">
    <property type="entry name" value="POTRA_2"/>
    <property type="match status" value="1"/>
</dbReference>
<dbReference type="Pfam" id="PF17287">
    <property type="entry name" value="POTRA_3"/>
    <property type="match status" value="1"/>
</dbReference>
<dbReference type="InterPro" id="IPR013686">
    <property type="entry name" value="Polypept-transport_assoc_ShlB"/>
</dbReference>
<feature type="domain" description="ShlB POTRA" evidence="11">
    <location>
        <begin position="156"/>
        <end position="214"/>
    </location>
</feature>
<feature type="domain" description="Haemolysin activator HlyB C-terminal" evidence="9">
    <location>
        <begin position="223"/>
        <end position="545"/>
    </location>
</feature>
<dbReference type="GO" id="GO:0006811">
    <property type="term" value="P:monoatomic ion transport"/>
    <property type="evidence" value="ECO:0007669"/>
    <property type="project" value="UniProtKB-KW"/>
</dbReference>
<sequence>MFGAGSSHAQTVADPAPEQRREQQRVQAQRQELERTAHVTSTASRQDDSLLPTGENPCFKIDHIALDNADYPLGSGAPRPNPIFTETFDWLTSATAGVSGTDSPIGKCLGTAGVQLVIKRGQEAAVAKGYVTTRVLAQRQDLSSGTLVLTVIPGHVGAIRFKATGSDSQDPPGVRTSNAVPLRSGDILNLRDIEQGLENFKRVPTAEADIQIEPAQDANAINQSDLVIAYQQPRMTRWSLSLDDSGSKGTGRYQGSGTFSLDNPLGLSDLFYLTLNHDLNSELGYELGNTQTGDRGTRGYTVHYSLPLDYWTLGTTYSSNRYFQQVVGQNQNYIYSGTSENSEIKLSRLVYRDEARKSTLSLKGWQRKSNNYIDDTEVQNQRRVVGGWELGVNHKDMLGDASVEGNLAYKRGTQDFDSIPAPEEAFGEGTSKLGLLLLDLNVSKPFKAVGQNFRYSAALRLQDNSTPLTPQDRFAIGGRYTVRGFDGESSLVGERGWTLRNDWSMALGDSGHEVYLGLDAGEVSGPSSQNLAGKHLAGGVIGLKGGFKRFKTAVQYDLFVGAPIDKPSGFKTAETTAGCSLSMSF</sequence>
<keyword evidence="3" id="KW-1134">Transmembrane beta strand</keyword>
<evidence type="ECO:0000259" key="10">
    <source>
        <dbReference type="Pfam" id="PF08479"/>
    </source>
</evidence>
<dbReference type="Pfam" id="PF03865">
    <property type="entry name" value="ShlB"/>
    <property type="match status" value="1"/>
</dbReference>
<proteinExistence type="inferred from homology"/>
<dbReference type="InterPro" id="IPR027282">
    <property type="entry name" value="TPS"/>
</dbReference>
<dbReference type="InterPro" id="IPR051544">
    <property type="entry name" value="TPS_OM_transporter"/>
</dbReference>
<evidence type="ECO:0000256" key="5">
    <source>
        <dbReference type="ARBA" id="ARBA00023065"/>
    </source>
</evidence>
<dbReference type="Gene3D" id="2.40.160.50">
    <property type="entry name" value="membrane protein fhac: a member of the omp85/tpsb transporter family"/>
    <property type="match status" value="1"/>
</dbReference>
<accession>A0A515ERQ6</accession>
<evidence type="ECO:0000313" key="12">
    <source>
        <dbReference type="EMBL" id="QDL55357.1"/>
    </source>
</evidence>
<reference evidence="13" key="2">
    <citation type="journal article" date="2020" name="Int. J. Syst. Evol. Microbiol.">
        <title>Genomic insights into a novel species Rhodoferax aquaticus sp. nov., isolated from freshwater.</title>
        <authorList>
            <person name="Li T."/>
            <person name="Zhuo Y."/>
            <person name="Jin C.Z."/>
            <person name="Wu X."/>
            <person name="Ko S.R."/>
            <person name="Jin F.J."/>
            <person name="Ahn C.Y."/>
            <person name="Oh H.M."/>
            <person name="Lee H.G."/>
            <person name="Jin L."/>
        </authorList>
    </citation>
    <scope>NUCLEOTIDE SEQUENCE [LARGE SCALE GENOMIC DNA]</scope>
    <source>
        <strain evidence="13">Gr-4</strain>
    </source>
</reference>
<evidence type="ECO:0000313" key="13">
    <source>
        <dbReference type="Proteomes" id="UP000317365"/>
    </source>
</evidence>
<dbReference type="GO" id="GO:0098046">
    <property type="term" value="C:type V protein secretion system complex"/>
    <property type="evidence" value="ECO:0007669"/>
    <property type="project" value="TreeGrafter"/>
</dbReference>
<dbReference type="GO" id="GO:0008320">
    <property type="term" value="F:protein transmembrane transporter activity"/>
    <property type="evidence" value="ECO:0007669"/>
    <property type="project" value="TreeGrafter"/>
</dbReference>
<keyword evidence="13" id="KW-1185">Reference proteome</keyword>
<organism evidence="12 13">
    <name type="scientific">Rhodoferax aquaticus</name>
    <dbReference type="NCBI Taxonomy" id="2527691"/>
    <lineage>
        <taxon>Bacteria</taxon>
        <taxon>Pseudomonadati</taxon>
        <taxon>Pseudomonadota</taxon>
        <taxon>Betaproteobacteria</taxon>
        <taxon>Burkholderiales</taxon>
        <taxon>Comamonadaceae</taxon>
        <taxon>Rhodoferax</taxon>
    </lineage>
</organism>
<dbReference type="InterPro" id="IPR035251">
    <property type="entry name" value="ShlB_POTRA"/>
</dbReference>
<feature type="domain" description="Polypeptide-transport-associated ShlB-type" evidence="10">
    <location>
        <begin position="105"/>
        <end position="154"/>
    </location>
</feature>
<reference evidence="13" key="1">
    <citation type="submission" date="2019-02" db="EMBL/GenBank/DDBJ databases">
        <title>Complete genome sequence of Rhodoferax sp. Gr-4.</title>
        <authorList>
            <person name="Jin L."/>
        </authorList>
    </citation>
    <scope>NUCLEOTIDE SEQUENCE [LARGE SCALE GENOMIC DNA]</scope>
    <source>
        <strain evidence="13">Gr-4</strain>
    </source>
</reference>
<comment type="similarity">
    <text evidence="2">Belongs to the TPS (TC 1.B.20) family.</text>
</comment>
<evidence type="ECO:0000259" key="9">
    <source>
        <dbReference type="Pfam" id="PF03865"/>
    </source>
</evidence>
<evidence type="ECO:0000256" key="2">
    <source>
        <dbReference type="ARBA" id="ARBA00009055"/>
    </source>
</evidence>
<evidence type="ECO:0000259" key="11">
    <source>
        <dbReference type="Pfam" id="PF17287"/>
    </source>
</evidence>
<dbReference type="GO" id="GO:0009279">
    <property type="term" value="C:cell outer membrane"/>
    <property type="evidence" value="ECO:0007669"/>
    <property type="project" value="UniProtKB-SubCell"/>
</dbReference>
<dbReference type="PANTHER" id="PTHR34597">
    <property type="entry name" value="SLR1661 PROTEIN"/>
    <property type="match status" value="1"/>
</dbReference>
<keyword evidence="5" id="KW-0813">Transport</keyword>
<evidence type="ECO:0000256" key="6">
    <source>
        <dbReference type="ARBA" id="ARBA00023136"/>
    </source>
</evidence>
<dbReference type="PANTHER" id="PTHR34597:SF3">
    <property type="entry name" value="OUTER MEMBRANE TRANSPORTER CDIB"/>
    <property type="match status" value="1"/>
</dbReference>
<dbReference type="EMBL" id="CP036282">
    <property type="protein sequence ID" value="QDL55357.1"/>
    <property type="molecule type" value="Genomic_DNA"/>
</dbReference>
<evidence type="ECO:0000256" key="1">
    <source>
        <dbReference type="ARBA" id="ARBA00004442"/>
    </source>
</evidence>
<evidence type="ECO:0000256" key="4">
    <source>
        <dbReference type="ARBA" id="ARBA00022692"/>
    </source>
</evidence>
<keyword evidence="7" id="KW-0998">Cell outer membrane</keyword>
<gene>
    <name evidence="12" type="ORF">EXZ61_14910</name>
</gene>
<name>A0A515ERQ6_9BURK</name>
<dbReference type="GO" id="GO:0046819">
    <property type="term" value="P:protein secretion by the type V secretion system"/>
    <property type="evidence" value="ECO:0007669"/>
    <property type="project" value="TreeGrafter"/>
</dbReference>
<dbReference type="PIRSF" id="PIRSF029745">
    <property type="entry name" value="FhaC"/>
    <property type="match status" value="1"/>
</dbReference>
<feature type="region of interest" description="Disordered" evidence="8">
    <location>
        <begin position="1"/>
        <end position="54"/>
    </location>
</feature>
<evidence type="ECO:0000256" key="3">
    <source>
        <dbReference type="ARBA" id="ARBA00022452"/>
    </source>
</evidence>
<dbReference type="AlphaFoldDB" id="A0A515ERQ6"/>
<dbReference type="FunFam" id="2.40.160.50:FF:000009">
    <property type="entry name" value="Putative hemolysin activator protein"/>
    <property type="match status" value="1"/>
</dbReference>
<evidence type="ECO:0000256" key="8">
    <source>
        <dbReference type="SAM" id="MobiDB-lite"/>
    </source>
</evidence>